<dbReference type="Pfam" id="PF13030">
    <property type="entry name" value="DUF3891"/>
    <property type="match status" value="1"/>
</dbReference>
<dbReference type="OrthoDB" id="872894at2"/>
<sequence>MIVNYQEKGWQIISQRAHGLLAGQFCYHWKNDMRPERWLETIIATTEHDDAFNEFVNDDNLINENGGPINFKMRVFEEAKCDELLQLALSKSRYIALLTSRHIQFLYQNSEQKNARAFCKMLEKWDRKWLKETGIKKEEITRAYAILEWCDALSLLICQQQIQPENRKIEISGGPDNLQYQLWSKNESELTIEPWPFITDSFRITYESKLVSKLTFKDVKEFREDLKDAPLTVHTFQISRL</sequence>
<organism evidence="1 2">
    <name type="scientific">Dyadobacter flavalbus</name>
    <dbReference type="NCBI Taxonomy" id="2579942"/>
    <lineage>
        <taxon>Bacteria</taxon>
        <taxon>Pseudomonadati</taxon>
        <taxon>Bacteroidota</taxon>
        <taxon>Cytophagia</taxon>
        <taxon>Cytophagales</taxon>
        <taxon>Spirosomataceae</taxon>
        <taxon>Dyadobacter</taxon>
    </lineage>
</organism>
<protein>
    <submittedName>
        <fullName evidence="1">DUF3891 family protein</fullName>
    </submittedName>
</protein>
<dbReference type="EMBL" id="VBSN01000059">
    <property type="protein sequence ID" value="KAA6436907.1"/>
    <property type="molecule type" value="Genomic_DNA"/>
</dbReference>
<evidence type="ECO:0000313" key="1">
    <source>
        <dbReference type="EMBL" id="KAA6436907.1"/>
    </source>
</evidence>
<proteinExistence type="predicted"/>
<gene>
    <name evidence="1" type="ORF">FEM33_19475</name>
</gene>
<dbReference type="AlphaFoldDB" id="A0A5M8QL39"/>
<reference evidence="1 2" key="1">
    <citation type="submission" date="2019-05" db="EMBL/GenBank/DDBJ databases">
        <authorList>
            <person name="Qu J.-H."/>
        </authorList>
    </citation>
    <scope>NUCLEOTIDE SEQUENCE [LARGE SCALE GENOMIC DNA]</scope>
    <source>
        <strain evidence="1 2">NS28</strain>
    </source>
</reference>
<name>A0A5M8QL39_9BACT</name>
<dbReference type="RefSeq" id="WP_139013669.1">
    <property type="nucleotide sequence ID" value="NZ_VBSN01000059.1"/>
</dbReference>
<evidence type="ECO:0000313" key="2">
    <source>
        <dbReference type="Proteomes" id="UP000323994"/>
    </source>
</evidence>
<keyword evidence="2" id="KW-1185">Reference proteome</keyword>
<accession>A0A5M8QL39</accession>
<dbReference type="InterPro" id="IPR024992">
    <property type="entry name" value="DUF3891"/>
</dbReference>
<dbReference type="Proteomes" id="UP000323994">
    <property type="component" value="Unassembled WGS sequence"/>
</dbReference>
<comment type="caution">
    <text evidence="1">The sequence shown here is derived from an EMBL/GenBank/DDBJ whole genome shotgun (WGS) entry which is preliminary data.</text>
</comment>